<dbReference type="PRINTS" id="PR00080">
    <property type="entry name" value="SDRFAMILY"/>
</dbReference>
<dbReference type="GO" id="GO:0016616">
    <property type="term" value="F:oxidoreductase activity, acting on the CH-OH group of donors, NAD or NADP as acceptor"/>
    <property type="evidence" value="ECO:0007669"/>
    <property type="project" value="TreeGrafter"/>
</dbReference>
<evidence type="ECO:0000256" key="2">
    <source>
        <dbReference type="ARBA" id="ARBA00022857"/>
    </source>
</evidence>
<dbReference type="VEuPathDB" id="FungiDB:Z519_01331"/>
<evidence type="ECO:0000256" key="3">
    <source>
        <dbReference type="ARBA" id="ARBA00023002"/>
    </source>
</evidence>
<dbReference type="AlphaFoldDB" id="A0A0D2GHA9"/>
<evidence type="ECO:0000256" key="4">
    <source>
        <dbReference type="ARBA" id="ARBA00023242"/>
    </source>
</evidence>
<keyword evidence="4" id="KW-0539">Nucleus</keyword>
<reference evidence="7" key="1">
    <citation type="submission" date="2015-01" db="EMBL/GenBank/DDBJ databases">
        <title>The Genome Sequence of Cladophialophora bantiana CBS 173.52.</title>
        <authorList>
            <consortium name="The Broad Institute Genomics Platform"/>
            <person name="Cuomo C."/>
            <person name="de Hoog S."/>
            <person name="Gorbushina A."/>
            <person name="Stielow B."/>
            <person name="Teixiera M."/>
            <person name="Abouelleil A."/>
            <person name="Chapman S.B."/>
            <person name="Priest M."/>
            <person name="Young S.K."/>
            <person name="Wortman J."/>
            <person name="Nusbaum C."/>
            <person name="Birren B."/>
        </authorList>
    </citation>
    <scope>NUCLEOTIDE SEQUENCE [LARGE SCALE GENOMIC DNA]</scope>
    <source>
        <strain evidence="7">CBS 173.52</strain>
    </source>
</reference>
<dbReference type="OrthoDB" id="4320670at2759"/>
<name>A0A0D2GHA9_CLAB1</name>
<dbReference type="HOGENOM" id="CLU_323372_0_0_1"/>
<dbReference type="EMBL" id="KN846981">
    <property type="protein sequence ID" value="KIW97747.1"/>
    <property type="molecule type" value="Genomic_DNA"/>
</dbReference>
<dbReference type="PANTHER" id="PTHR44229">
    <property type="entry name" value="15-HYDROXYPROSTAGLANDIN DEHYDROGENASE [NAD(+)]"/>
    <property type="match status" value="1"/>
</dbReference>
<dbReference type="GO" id="GO:0008270">
    <property type="term" value="F:zinc ion binding"/>
    <property type="evidence" value="ECO:0007669"/>
    <property type="project" value="InterPro"/>
</dbReference>
<dbReference type="GeneID" id="27694259"/>
<proteinExistence type="inferred from homology"/>
<dbReference type="InterPro" id="IPR002347">
    <property type="entry name" value="SDR_fam"/>
</dbReference>
<feature type="compositionally biased region" description="Basic and acidic residues" evidence="5">
    <location>
        <begin position="353"/>
        <end position="365"/>
    </location>
</feature>
<dbReference type="PROSITE" id="PS00061">
    <property type="entry name" value="ADH_SHORT"/>
    <property type="match status" value="1"/>
</dbReference>
<gene>
    <name evidence="7" type="ORF">Z519_01331</name>
</gene>
<keyword evidence="2" id="KW-0521">NADP</keyword>
<comment type="similarity">
    <text evidence="1">Belongs to the short-chain dehydrogenases/reductases (SDR) family.</text>
</comment>
<dbReference type="Proteomes" id="UP000053789">
    <property type="component" value="Unassembled WGS sequence"/>
</dbReference>
<evidence type="ECO:0000259" key="6">
    <source>
        <dbReference type="Pfam" id="PF04082"/>
    </source>
</evidence>
<keyword evidence="8" id="KW-1185">Reference proteome</keyword>
<dbReference type="PANTHER" id="PTHR44229:SF4">
    <property type="entry name" value="15-HYDROXYPROSTAGLANDIN DEHYDROGENASE [NAD(+)]"/>
    <property type="match status" value="1"/>
</dbReference>
<dbReference type="PRINTS" id="PR00081">
    <property type="entry name" value="GDHRDH"/>
</dbReference>
<feature type="region of interest" description="Disordered" evidence="5">
    <location>
        <begin position="347"/>
        <end position="368"/>
    </location>
</feature>
<accession>A0A0D2GHA9</accession>
<dbReference type="Pfam" id="PF00106">
    <property type="entry name" value="adh_short"/>
    <property type="match status" value="1"/>
</dbReference>
<dbReference type="InterPro" id="IPR007219">
    <property type="entry name" value="XnlR_reg_dom"/>
</dbReference>
<dbReference type="CDD" id="cd12148">
    <property type="entry name" value="fungal_TF_MHR"/>
    <property type="match status" value="1"/>
</dbReference>
<dbReference type="GO" id="GO:0003677">
    <property type="term" value="F:DNA binding"/>
    <property type="evidence" value="ECO:0007669"/>
    <property type="project" value="InterPro"/>
</dbReference>
<evidence type="ECO:0000256" key="1">
    <source>
        <dbReference type="ARBA" id="ARBA00006484"/>
    </source>
</evidence>
<evidence type="ECO:0000313" key="7">
    <source>
        <dbReference type="EMBL" id="KIW97747.1"/>
    </source>
</evidence>
<sequence>MQTSQVALVTGGGEYALIAALWEGSCRESTHSQCKLLLASGMGLAVVESLVERGWSITLVDKDRNAGERTAKRLGARVMFVETDVTNYEEQADAFAATWRRWNRLDLVFANAGVSDRTDIVEPAEEQENGAPQRPDTSVLDVCLLGVVYTSYLALHFFRKNESKGGSLVMTSSIAGIYPAPGVSVYGAAKHGVIGLTRSLAYRLQKRCERITVNAICPAFVATGLVNPDLVKRVPEKYITPAATIVRAVHGFVEDRDLNGEVAECSGSEIFYRPGLSFSNEGSEWLMTGGLKSLLGPGEEQAVRNEPVAPRTLFTETQQAKGSLKGDNDALREEIRRLRQDVDLLSKANNAKEPLRHHQSDRRMDSTQQHSEYLYPMEGQTTLPLEEDEHTPRSSYTDTFNPSNLWASPDAIANKISAIRGTILPDSLVRDSIFLSSNKKFPLTLPPPAHLRHQIDLFLREFGDWTPYFRHSSLKKQIAIALHSVSYGERRVTIHIPWQHCTTFAILCTILSNAEIVVSNNSTMDSNTGQHWFSQGKELMETFEDIIGDSLGVVVYHMLAAGRMMEAERLRTAAIHILRALQGALSIGLNDKNRWKQEPDDIVSKRCVWWVLYFLEKRIHYKCGVPYLLRPADVNVEDALRMCGESEIDDARLDYIEGMISYTKLWTSIWSDFLAPNASLSGIWSEVQVADARVMINYRELPQSLLWDTGKVQEYMDNGASETDMRQKLQAFLTRVSSAQGDVERQRSCFSICKDIVAAIASYMKHFLCMRPIGYFLTCSLVDCIFQLKQEQIGQSTWLDQTELQKIFGEITHLLETLALSVGSAQRALAALRCALIMPREVDCGLDLEGTPSFLEPVHNGTHVTFTERDQDLLDGYSDASIGETLNFLGLIPM</sequence>
<evidence type="ECO:0000313" key="8">
    <source>
        <dbReference type="Proteomes" id="UP000053789"/>
    </source>
</evidence>
<dbReference type="GO" id="GO:0006351">
    <property type="term" value="P:DNA-templated transcription"/>
    <property type="evidence" value="ECO:0007669"/>
    <property type="project" value="InterPro"/>
</dbReference>
<dbReference type="InterPro" id="IPR036291">
    <property type="entry name" value="NAD(P)-bd_dom_sf"/>
</dbReference>
<dbReference type="GO" id="GO:0005737">
    <property type="term" value="C:cytoplasm"/>
    <property type="evidence" value="ECO:0007669"/>
    <property type="project" value="TreeGrafter"/>
</dbReference>
<keyword evidence="3" id="KW-0560">Oxidoreductase</keyword>
<dbReference type="RefSeq" id="XP_016624416.1">
    <property type="nucleotide sequence ID" value="XM_016759088.1"/>
</dbReference>
<feature type="domain" description="Xylanolytic transcriptional activator regulatory" evidence="6">
    <location>
        <begin position="571"/>
        <end position="637"/>
    </location>
</feature>
<protein>
    <recommendedName>
        <fullName evidence="6">Xylanolytic transcriptional activator regulatory domain-containing protein</fullName>
    </recommendedName>
</protein>
<dbReference type="InterPro" id="IPR020904">
    <property type="entry name" value="Sc_DH/Rdtase_CS"/>
</dbReference>
<evidence type="ECO:0000256" key="5">
    <source>
        <dbReference type="SAM" id="MobiDB-lite"/>
    </source>
</evidence>
<organism evidence="7 8">
    <name type="scientific">Cladophialophora bantiana (strain ATCC 10958 / CBS 173.52 / CDC B-1940 / NIH 8579)</name>
    <name type="common">Xylohypha bantiana</name>
    <dbReference type="NCBI Taxonomy" id="1442370"/>
    <lineage>
        <taxon>Eukaryota</taxon>
        <taxon>Fungi</taxon>
        <taxon>Dikarya</taxon>
        <taxon>Ascomycota</taxon>
        <taxon>Pezizomycotina</taxon>
        <taxon>Eurotiomycetes</taxon>
        <taxon>Chaetothyriomycetidae</taxon>
        <taxon>Chaetothyriales</taxon>
        <taxon>Herpotrichiellaceae</taxon>
        <taxon>Cladophialophora</taxon>
    </lineage>
</organism>
<dbReference type="SUPFAM" id="SSF51735">
    <property type="entry name" value="NAD(P)-binding Rossmann-fold domains"/>
    <property type="match status" value="1"/>
</dbReference>
<dbReference type="Pfam" id="PF04082">
    <property type="entry name" value="Fungal_trans"/>
    <property type="match status" value="1"/>
</dbReference>
<dbReference type="Gene3D" id="3.40.50.720">
    <property type="entry name" value="NAD(P)-binding Rossmann-like Domain"/>
    <property type="match status" value="1"/>
</dbReference>